<gene>
    <name evidence="1" type="ORF">SCUD_LOCUS12325</name>
</gene>
<dbReference type="EMBL" id="UZAK01035037">
    <property type="protein sequence ID" value="VDP48355.1"/>
    <property type="molecule type" value="Genomic_DNA"/>
</dbReference>
<evidence type="ECO:0000313" key="3">
    <source>
        <dbReference type="WBParaSite" id="SCUD_0001232801-mRNA-1"/>
    </source>
</evidence>
<reference evidence="3" key="1">
    <citation type="submission" date="2016-06" db="UniProtKB">
        <authorList>
            <consortium name="WormBaseParasite"/>
        </authorList>
    </citation>
    <scope>IDENTIFICATION</scope>
</reference>
<sequence length="45" mass="5282">MILHLNNEIRNKNNKDTYPYIIPPIEHLLNSITLRVNVPVLSENK</sequence>
<evidence type="ECO:0000313" key="1">
    <source>
        <dbReference type="EMBL" id="VDP48355.1"/>
    </source>
</evidence>
<dbReference type="AlphaFoldDB" id="A0A183KBD7"/>
<protein>
    <submittedName>
        <fullName evidence="1 3">Uncharacterized protein</fullName>
    </submittedName>
</protein>
<keyword evidence="2" id="KW-1185">Reference proteome</keyword>
<name>A0A183KBD7_9TREM</name>
<dbReference type="Proteomes" id="UP000279833">
    <property type="component" value="Unassembled WGS sequence"/>
</dbReference>
<proteinExistence type="predicted"/>
<evidence type="ECO:0000313" key="2">
    <source>
        <dbReference type="Proteomes" id="UP000279833"/>
    </source>
</evidence>
<dbReference type="WBParaSite" id="SCUD_0001232801-mRNA-1">
    <property type="protein sequence ID" value="SCUD_0001232801-mRNA-1"/>
    <property type="gene ID" value="SCUD_0001232801"/>
</dbReference>
<reference evidence="1 2" key="2">
    <citation type="submission" date="2018-11" db="EMBL/GenBank/DDBJ databases">
        <authorList>
            <consortium name="Pathogen Informatics"/>
        </authorList>
    </citation>
    <scope>NUCLEOTIDE SEQUENCE [LARGE SCALE GENOMIC DNA]</scope>
    <source>
        <strain evidence="1">Dakar</strain>
        <strain evidence="2">Dakar, Senegal</strain>
    </source>
</reference>
<organism evidence="3">
    <name type="scientific">Schistosoma curassoni</name>
    <dbReference type="NCBI Taxonomy" id="6186"/>
    <lineage>
        <taxon>Eukaryota</taxon>
        <taxon>Metazoa</taxon>
        <taxon>Spiralia</taxon>
        <taxon>Lophotrochozoa</taxon>
        <taxon>Platyhelminthes</taxon>
        <taxon>Trematoda</taxon>
        <taxon>Digenea</taxon>
        <taxon>Strigeidida</taxon>
        <taxon>Schistosomatoidea</taxon>
        <taxon>Schistosomatidae</taxon>
        <taxon>Schistosoma</taxon>
    </lineage>
</organism>
<accession>A0A183KBD7</accession>